<gene>
    <name evidence="2" type="ORF">IZO911_LOCUS26880</name>
</gene>
<reference evidence="2" key="1">
    <citation type="submission" date="2021-02" db="EMBL/GenBank/DDBJ databases">
        <authorList>
            <person name="Nowell W R."/>
        </authorList>
    </citation>
    <scope>NUCLEOTIDE SEQUENCE</scope>
</reference>
<dbReference type="Proteomes" id="UP000663860">
    <property type="component" value="Unassembled WGS sequence"/>
</dbReference>
<evidence type="ECO:0000259" key="1">
    <source>
        <dbReference type="SMART" id="SM00255"/>
    </source>
</evidence>
<evidence type="ECO:0000313" key="3">
    <source>
        <dbReference type="Proteomes" id="UP000663860"/>
    </source>
</evidence>
<dbReference type="InterPro" id="IPR011989">
    <property type="entry name" value="ARM-like"/>
</dbReference>
<protein>
    <recommendedName>
        <fullName evidence="1">TIR domain-containing protein</fullName>
    </recommendedName>
</protein>
<comment type="caution">
    <text evidence="2">The sequence shown here is derived from an EMBL/GenBank/DDBJ whole genome shotgun (WGS) entry which is preliminary data.</text>
</comment>
<dbReference type="SUPFAM" id="SSF52200">
    <property type="entry name" value="Toll/Interleukin receptor TIR domain"/>
    <property type="match status" value="1"/>
</dbReference>
<dbReference type="Gene3D" id="3.40.50.10140">
    <property type="entry name" value="Toll/interleukin-1 receptor homology (TIR) domain"/>
    <property type="match status" value="1"/>
</dbReference>
<dbReference type="Gene3D" id="1.25.10.10">
    <property type="entry name" value="Leucine-rich Repeat Variant"/>
    <property type="match status" value="1"/>
</dbReference>
<proteinExistence type="predicted"/>
<evidence type="ECO:0000313" key="2">
    <source>
        <dbReference type="EMBL" id="CAF1170732.1"/>
    </source>
</evidence>
<dbReference type="GO" id="GO:0007165">
    <property type="term" value="P:signal transduction"/>
    <property type="evidence" value="ECO:0007669"/>
    <property type="project" value="InterPro"/>
</dbReference>
<sequence length="803" mass="94576">MNNSIIDEQCTIIRDSGAKISIELLKTSFDLFVSELKQIDNIDMKNNLIEEMVCSLSVVPYRNKKLADLKLLNHEFYFILRDKILIENLRERYIEDKIYPKVLLDVLIFFMNLSCNINNNNLNEFKYLFFHKILINEIGNCLNEMGTYGKYLNNNLIIRSINYLLILFKHFHAYDITKADYLSISPIFYGVIQCLCCSYSIDLIKSLKQSFIQKLNDNQILFLCSMPYYLQWYSDYYHPENIIKILRILLNEFTIWITNCHPDTYYQCSSQLAKMIRHLTYLFVRPLKSDYINILCQDFYHDYCKLVLHWSSILSSILSNSFNKYNIKLNIRIIVQNLYNFTLHSNVLNFMKTISNLIPMLLQMTDIQNDEIQLNVYRCLGKIMIETDIKTMANPQKIASMYIDYINNTMNDFNKTERFTSLLKSLINFVQHDQVKIELIKQNALPLLIKCVIEIRFDPINVQQIALEILLALAFDNNALEVLKQNEIFMNHIQILSNNSNSTTISLQRAAERLLWKLEKEEKCINKSILCNNKYKYDIMISYSHKDKDLCFQIHEQLIKDGYSVWIDKDCLRGSTMIGIANAIENSHNVLICMSNMYKQSVYCQSEAHYAFERGCRLIPIVLESNYQPDGWLGILVSGKIYVNFTNQEFTLAYEKLKNEINHYQHQNFNILSNINESNEITFINTKQDQSNFPSDLPKCIIEWSCDDVKLFFMKIKLDKTILLLCTHMDGHRLLELYEMCLINRESMYQSLKFELNEIYHTLLLISDYLTFLHEIKFYVPLTSTNVQATQSSRLSITFCNVL</sequence>
<dbReference type="InterPro" id="IPR016024">
    <property type="entry name" value="ARM-type_fold"/>
</dbReference>
<dbReference type="InterPro" id="IPR035897">
    <property type="entry name" value="Toll_tir_struct_dom_sf"/>
</dbReference>
<dbReference type="Pfam" id="PF13676">
    <property type="entry name" value="TIR_2"/>
    <property type="match status" value="1"/>
</dbReference>
<dbReference type="AlphaFoldDB" id="A0A814U6Y8"/>
<name>A0A814U6Y8_9BILA</name>
<dbReference type="PANTHER" id="PTHR46270:SF2">
    <property type="entry name" value="TIR DOMAIN-CONTAINING PROTEIN"/>
    <property type="match status" value="1"/>
</dbReference>
<dbReference type="EMBL" id="CAJNOE010000357">
    <property type="protein sequence ID" value="CAF1170732.1"/>
    <property type="molecule type" value="Genomic_DNA"/>
</dbReference>
<accession>A0A814U6Y8</accession>
<dbReference type="SMART" id="SM00255">
    <property type="entry name" value="TIR"/>
    <property type="match status" value="1"/>
</dbReference>
<dbReference type="InterPro" id="IPR000157">
    <property type="entry name" value="TIR_dom"/>
</dbReference>
<organism evidence="2 3">
    <name type="scientific">Adineta steineri</name>
    <dbReference type="NCBI Taxonomy" id="433720"/>
    <lineage>
        <taxon>Eukaryota</taxon>
        <taxon>Metazoa</taxon>
        <taxon>Spiralia</taxon>
        <taxon>Gnathifera</taxon>
        <taxon>Rotifera</taxon>
        <taxon>Eurotatoria</taxon>
        <taxon>Bdelloidea</taxon>
        <taxon>Adinetida</taxon>
        <taxon>Adinetidae</taxon>
        <taxon>Adineta</taxon>
    </lineage>
</organism>
<dbReference type="PANTHER" id="PTHR46270">
    <property type="entry name" value="ARMADILLO-TYPE FOLD-RELATED"/>
    <property type="match status" value="1"/>
</dbReference>
<feature type="domain" description="TIR" evidence="1">
    <location>
        <begin position="536"/>
        <end position="667"/>
    </location>
</feature>
<dbReference type="SUPFAM" id="SSF48371">
    <property type="entry name" value="ARM repeat"/>
    <property type="match status" value="1"/>
</dbReference>